<dbReference type="EMBL" id="CAXIPU020000754">
    <property type="protein sequence ID" value="CAL1672634.1"/>
    <property type="molecule type" value="Genomic_DNA"/>
</dbReference>
<comment type="caution">
    <text evidence="1">The sequence shown here is derived from an EMBL/GenBank/DDBJ whole genome shotgun (WGS) entry which is preliminary data.</text>
</comment>
<keyword evidence="2" id="KW-1185">Reference proteome</keyword>
<accession>A0AAV2MYR4</accession>
<organism evidence="1 2">
    <name type="scientific">Lasius platythorax</name>
    <dbReference type="NCBI Taxonomy" id="488582"/>
    <lineage>
        <taxon>Eukaryota</taxon>
        <taxon>Metazoa</taxon>
        <taxon>Ecdysozoa</taxon>
        <taxon>Arthropoda</taxon>
        <taxon>Hexapoda</taxon>
        <taxon>Insecta</taxon>
        <taxon>Pterygota</taxon>
        <taxon>Neoptera</taxon>
        <taxon>Endopterygota</taxon>
        <taxon>Hymenoptera</taxon>
        <taxon>Apocrita</taxon>
        <taxon>Aculeata</taxon>
        <taxon>Formicoidea</taxon>
        <taxon>Formicidae</taxon>
        <taxon>Formicinae</taxon>
        <taxon>Lasius</taxon>
        <taxon>Lasius</taxon>
    </lineage>
</organism>
<protein>
    <submittedName>
        <fullName evidence="1">Uncharacterized protein</fullName>
    </submittedName>
</protein>
<gene>
    <name evidence="1" type="ORF">LPLAT_LOCUS9540</name>
</gene>
<evidence type="ECO:0000313" key="2">
    <source>
        <dbReference type="Proteomes" id="UP001497644"/>
    </source>
</evidence>
<evidence type="ECO:0000313" key="1">
    <source>
        <dbReference type="EMBL" id="CAL1672634.1"/>
    </source>
</evidence>
<dbReference type="Proteomes" id="UP001497644">
    <property type="component" value="Unassembled WGS sequence"/>
</dbReference>
<reference evidence="1" key="1">
    <citation type="submission" date="2024-04" db="EMBL/GenBank/DDBJ databases">
        <authorList>
            <consortium name="Molecular Ecology Group"/>
        </authorList>
    </citation>
    <scope>NUCLEOTIDE SEQUENCE</scope>
</reference>
<name>A0AAV2MYR4_9HYME</name>
<sequence length="71" mass="8327">MAMWAYWKEDLSSCIWRVVLEKNMTLRIYIGEKEIDSLGGKMKSIEDIQNILKKLSNVNPCKEVGSKTWYL</sequence>
<dbReference type="AlphaFoldDB" id="A0AAV2MYR4"/>
<proteinExistence type="predicted"/>